<organism evidence="1 2">
    <name type="scientific">Phyllobacterium zundukense</name>
    <dbReference type="NCBI Taxonomy" id="1867719"/>
    <lineage>
        <taxon>Bacteria</taxon>
        <taxon>Pseudomonadati</taxon>
        <taxon>Pseudomonadota</taxon>
        <taxon>Alphaproteobacteria</taxon>
        <taxon>Hyphomicrobiales</taxon>
        <taxon>Phyllobacteriaceae</taxon>
        <taxon>Phyllobacterium</taxon>
    </lineage>
</organism>
<gene>
    <name evidence="1" type="ORF">N8E88_04785</name>
</gene>
<dbReference type="EMBL" id="CP104971">
    <property type="protein sequence ID" value="UXN58143.1"/>
    <property type="molecule type" value="Genomic_DNA"/>
</dbReference>
<proteinExistence type="predicted"/>
<keyword evidence="2" id="KW-1185">Reference proteome</keyword>
<geneLocation type="plasmid" evidence="1 2">
    <name>p_unnamed2</name>
</geneLocation>
<keyword evidence="1" id="KW-0614">Plasmid</keyword>
<name>A0ACD4CXG5_9HYPH</name>
<evidence type="ECO:0000313" key="2">
    <source>
        <dbReference type="Proteomes" id="UP001061991"/>
    </source>
</evidence>
<sequence>MRVTAASAALLSTFLFILSAVGASEVRAEGDYVAMTPTQLKSNISSSHPSAYYILASKLLAAGKRDEAVVWFYAGQLRYRFHLAAHPGLPADGDPALFASLSEVVGRPINEYAAGNVEGWSEAMQQALDWDEQHENRFTSKTVYAEQWRQQRAGLVKLRNRVRGEADEIRGQRQKNGLENR</sequence>
<evidence type="ECO:0000313" key="1">
    <source>
        <dbReference type="EMBL" id="UXN58143.1"/>
    </source>
</evidence>
<dbReference type="Proteomes" id="UP001061991">
    <property type="component" value="Plasmid p_unnamed2"/>
</dbReference>
<accession>A0ACD4CXG5</accession>
<reference evidence="1" key="1">
    <citation type="submission" date="2022-09" db="EMBL/GenBank/DDBJ databases">
        <title>Interaction between co-microsymbionts with complementary sets of symbiotic genes in legume-rhizobium systems.</title>
        <authorList>
            <person name="Safronova V."/>
            <person name="Sazanova A."/>
            <person name="Afonin A."/>
            <person name="Chirak E."/>
        </authorList>
    </citation>
    <scope>NUCLEOTIDE SEQUENCE</scope>
    <source>
        <strain evidence="1">A18/3m</strain>
    </source>
</reference>
<protein>
    <submittedName>
        <fullName evidence="1">Uncharacterized protein</fullName>
    </submittedName>
</protein>